<protein>
    <submittedName>
        <fullName evidence="1">Uncharacterized protein</fullName>
    </submittedName>
</protein>
<evidence type="ECO:0000313" key="2">
    <source>
        <dbReference type="Proteomes" id="UP001198163"/>
    </source>
</evidence>
<dbReference type="RefSeq" id="WP_230756077.1">
    <property type="nucleotide sequence ID" value="NZ_JAINWA010000003.1"/>
</dbReference>
<name>A0AAE3EJ30_9SPIR</name>
<dbReference type="Proteomes" id="UP001198163">
    <property type="component" value="Unassembled WGS sequence"/>
</dbReference>
<sequence length="128" mass="14080">MTQNRKNPEMIVPTSQTAATKKTLEGKLSFVNDEPAIKSGTTVYILDFPNFYYYAYNNDIRAGSTLKLEGYEFSSTNANGQPYFSVTKATIKGKTYEFSGFDRGMMGGYQGGMMNGNRGGMMGGGKNR</sequence>
<gene>
    <name evidence="1" type="ORF">K7J14_10875</name>
</gene>
<keyword evidence="2" id="KW-1185">Reference proteome</keyword>
<proteinExistence type="predicted"/>
<reference evidence="1" key="1">
    <citation type="submission" date="2021-08" db="EMBL/GenBank/DDBJ databases">
        <title>Comparative analyses of Brucepasteria parasyntrophica and Teretinema zuelzerae.</title>
        <authorList>
            <person name="Song Y."/>
            <person name="Brune A."/>
        </authorList>
    </citation>
    <scope>NUCLEOTIDE SEQUENCE</scope>
    <source>
        <strain evidence="1">DSM 1903</strain>
    </source>
</reference>
<dbReference type="EMBL" id="JAINWA010000003">
    <property type="protein sequence ID" value="MCD1655200.1"/>
    <property type="molecule type" value="Genomic_DNA"/>
</dbReference>
<comment type="caution">
    <text evidence="1">The sequence shown here is derived from an EMBL/GenBank/DDBJ whole genome shotgun (WGS) entry which is preliminary data.</text>
</comment>
<evidence type="ECO:0000313" key="1">
    <source>
        <dbReference type="EMBL" id="MCD1655200.1"/>
    </source>
</evidence>
<dbReference type="AlphaFoldDB" id="A0AAE3EJ30"/>
<accession>A0AAE3EJ30</accession>
<organism evidence="1 2">
    <name type="scientific">Teretinema zuelzerae</name>
    <dbReference type="NCBI Taxonomy" id="156"/>
    <lineage>
        <taxon>Bacteria</taxon>
        <taxon>Pseudomonadati</taxon>
        <taxon>Spirochaetota</taxon>
        <taxon>Spirochaetia</taxon>
        <taxon>Spirochaetales</taxon>
        <taxon>Treponemataceae</taxon>
        <taxon>Teretinema</taxon>
    </lineage>
</organism>